<evidence type="ECO:0000256" key="2">
    <source>
        <dbReference type="ARBA" id="ARBA00022679"/>
    </source>
</evidence>
<dbReference type="SUPFAM" id="SSF53335">
    <property type="entry name" value="S-adenosyl-L-methionine-dependent methyltransferases"/>
    <property type="match status" value="1"/>
</dbReference>
<gene>
    <name evidence="4" type="ORF">AVDCRST_MAG80-359</name>
</gene>
<proteinExistence type="predicted"/>
<keyword evidence="3" id="KW-0949">S-adenosyl-L-methionine</keyword>
<dbReference type="Gene3D" id="3.40.50.150">
    <property type="entry name" value="Vaccinia Virus protein VP39"/>
    <property type="match status" value="1"/>
</dbReference>
<dbReference type="Pfam" id="PF05401">
    <property type="entry name" value="NodS"/>
    <property type="match status" value="1"/>
</dbReference>
<accession>A0A6J4Q171</accession>
<sequence>MTKRFRREYFEKLYGKSEDPWEFATSEYEKSKYGRTLAALEGRRFRRALEAGCSIGVFTAMLAPYCDELLAVDTSERAVELARKRLSGSRHVRVERRTIPEEAPEGPFDLIVASEFLYYLTEDLMLATLRRFEEELAPGGSLLVVHMRKEIEIYPLQGDEVHDLLNRHTRLANILAVTEPEYRLDLFRDAGNRARRRAEGQS</sequence>
<name>A0A6J4Q171_9ACTN</name>
<dbReference type="InterPro" id="IPR029063">
    <property type="entry name" value="SAM-dependent_MTases_sf"/>
</dbReference>
<dbReference type="PANTHER" id="PTHR43464:SF19">
    <property type="entry name" value="UBIQUINONE BIOSYNTHESIS O-METHYLTRANSFERASE, MITOCHONDRIAL"/>
    <property type="match status" value="1"/>
</dbReference>
<keyword evidence="2 4" id="KW-0808">Transferase</keyword>
<dbReference type="EMBL" id="CADCVC010000034">
    <property type="protein sequence ID" value="CAA9427859.1"/>
    <property type="molecule type" value="Genomic_DNA"/>
</dbReference>
<organism evidence="4">
    <name type="scientific">uncultured Rubrobacteraceae bacterium</name>
    <dbReference type="NCBI Taxonomy" id="349277"/>
    <lineage>
        <taxon>Bacteria</taxon>
        <taxon>Bacillati</taxon>
        <taxon>Actinomycetota</taxon>
        <taxon>Rubrobacteria</taxon>
        <taxon>Rubrobacterales</taxon>
        <taxon>Rubrobacteraceae</taxon>
        <taxon>environmental samples</taxon>
    </lineage>
</organism>
<protein>
    <submittedName>
        <fullName evidence="4">Methyltransferase type 12</fullName>
    </submittedName>
</protein>
<dbReference type="InterPro" id="IPR008715">
    <property type="entry name" value="SAM-MeTfrase_NodS-like"/>
</dbReference>
<reference evidence="4" key="1">
    <citation type="submission" date="2020-02" db="EMBL/GenBank/DDBJ databases">
        <authorList>
            <person name="Meier V. D."/>
        </authorList>
    </citation>
    <scope>NUCLEOTIDE SEQUENCE</scope>
    <source>
        <strain evidence="4">AVDCRST_MAG80</strain>
    </source>
</reference>
<dbReference type="GO" id="GO:0032259">
    <property type="term" value="P:methylation"/>
    <property type="evidence" value="ECO:0007669"/>
    <property type="project" value="UniProtKB-KW"/>
</dbReference>
<evidence type="ECO:0000313" key="4">
    <source>
        <dbReference type="EMBL" id="CAA9427859.1"/>
    </source>
</evidence>
<dbReference type="GO" id="GO:0008757">
    <property type="term" value="F:S-adenosylmethionine-dependent methyltransferase activity"/>
    <property type="evidence" value="ECO:0007669"/>
    <property type="project" value="InterPro"/>
</dbReference>
<evidence type="ECO:0000256" key="3">
    <source>
        <dbReference type="ARBA" id="ARBA00022691"/>
    </source>
</evidence>
<evidence type="ECO:0000256" key="1">
    <source>
        <dbReference type="ARBA" id="ARBA00022603"/>
    </source>
</evidence>
<keyword evidence="1 4" id="KW-0489">Methyltransferase</keyword>
<dbReference type="PANTHER" id="PTHR43464">
    <property type="entry name" value="METHYLTRANSFERASE"/>
    <property type="match status" value="1"/>
</dbReference>
<dbReference type="GO" id="GO:0009312">
    <property type="term" value="P:oligosaccharide biosynthetic process"/>
    <property type="evidence" value="ECO:0007669"/>
    <property type="project" value="InterPro"/>
</dbReference>
<dbReference type="AlphaFoldDB" id="A0A6J4Q171"/>
<dbReference type="CDD" id="cd02440">
    <property type="entry name" value="AdoMet_MTases"/>
    <property type="match status" value="1"/>
</dbReference>